<comment type="similarity">
    <text evidence="4 17">Belongs to the begomovirus nuclear shuttle protein family.</text>
</comment>
<dbReference type="GO" id="GO:0019028">
    <property type="term" value="C:viral capsid"/>
    <property type="evidence" value="ECO:0007669"/>
    <property type="project" value="InterPro"/>
</dbReference>
<evidence type="ECO:0000256" key="1">
    <source>
        <dbReference type="ARBA" id="ARBA00004147"/>
    </source>
</evidence>
<evidence type="ECO:0000256" key="12">
    <source>
        <dbReference type="ARBA" id="ARBA00023125"/>
    </source>
</evidence>
<evidence type="ECO:0000256" key="4">
    <source>
        <dbReference type="ARBA" id="ARBA00005789"/>
    </source>
</evidence>
<dbReference type="GO" id="GO:0005198">
    <property type="term" value="F:structural molecule activity"/>
    <property type="evidence" value="ECO:0007669"/>
    <property type="project" value="InterPro"/>
</dbReference>
<keyword evidence="10 17" id="KW-1043">Host membrane</keyword>
<dbReference type="PRINTS" id="PR00225">
    <property type="entry name" value="GEMCOATBR1"/>
</dbReference>
<comment type="function">
    <text evidence="15 17">Binds to the genomic viral ssDNA, shuttles it into and out of the cell nucleus. Begomoviruses use 2 proteins to transport their DNA from cell to cell. The nuclear shuttle protein (NSP) shuttles it between nucleus and cytoplasm and the movement protein (MP) probably transports the DNA-NSP complex to the cell periphery and facilitates movement across the cell wall.</text>
</comment>
<evidence type="ECO:0000256" key="15">
    <source>
        <dbReference type="ARBA" id="ARBA00025176"/>
    </source>
</evidence>
<keyword evidence="12 17" id="KW-0238">DNA-binding</keyword>
<keyword evidence="18" id="KW-1133">Transmembrane helix</keyword>
<dbReference type="GO" id="GO:0030430">
    <property type="term" value="C:host cell cytoplasm"/>
    <property type="evidence" value="ECO:0007669"/>
    <property type="project" value="UniProtKB-SubCell"/>
</dbReference>
<evidence type="ECO:0000313" key="19">
    <source>
        <dbReference type="EMBL" id="AMY60430.1"/>
    </source>
</evidence>
<keyword evidence="8 17" id="KW-1048">Host nucleus</keyword>
<dbReference type="EMBL" id="KT779560">
    <property type="protein sequence ID" value="AMY60434.1"/>
    <property type="molecule type" value="Genomic_DNA"/>
</dbReference>
<dbReference type="GO" id="GO:0043657">
    <property type="term" value="C:host cell"/>
    <property type="evidence" value="ECO:0007669"/>
    <property type="project" value="InterPro"/>
</dbReference>
<dbReference type="InterPro" id="IPR001530">
    <property type="entry name" value="Gemini_BR1"/>
</dbReference>
<evidence type="ECO:0000256" key="9">
    <source>
        <dbReference type="ARBA" id="ARBA00022581"/>
    </source>
</evidence>
<evidence type="ECO:0000256" key="2">
    <source>
        <dbReference type="ARBA" id="ARBA00004192"/>
    </source>
</evidence>
<keyword evidence="7 17" id="KW-1032">Host cell membrane</keyword>
<evidence type="ECO:0000256" key="13">
    <source>
        <dbReference type="ARBA" id="ARBA00023136"/>
    </source>
</evidence>
<name>A0A165QC88_9GEMI</name>
<evidence type="ECO:0000313" key="20">
    <source>
        <dbReference type="EMBL" id="AMY60432.1"/>
    </source>
</evidence>
<evidence type="ECO:0000256" key="11">
    <source>
        <dbReference type="ARBA" id="ARBA00023031"/>
    </source>
</evidence>
<evidence type="ECO:0000256" key="7">
    <source>
        <dbReference type="ARBA" id="ARBA00022511"/>
    </source>
</evidence>
<evidence type="ECO:0000256" key="16">
    <source>
        <dbReference type="ARBA" id="ARBA00026026"/>
    </source>
</evidence>
<reference evidence="21" key="1">
    <citation type="journal article" date="2016" name="Plant Dis.">
        <title>First Report of Macroptilium yellow spot virus in Desmodium glabrum in Brazil.</title>
        <authorList>
            <person name="Fontenele R.S."/>
            <person name="Poppiel R."/>
            <person name="Matos V.O.R.L."/>
            <person name="Costa A.F."/>
            <person name="Faria J.C."/>
            <person name="Ribeiro S.G."/>
        </authorList>
    </citation>
    <scope>NUCLEOTIDE SEQUENCE</scope>
    <source>
        <strain evidence="21">BR:PE:CAU:22_3</strain>
        <strain evidence="20">BR:PE:CAU:22_4</strain>
        <strain evidence="19">BR:PE:CAU:22_5</strain>
    </source>
</reference>
<keyword evidence="9 17" id="KW-0945">Host-virus interaction</keyword>
<evidence type="ECO:0000256" key="5">
    <source>
        <dbReference type="ARBA" id="ARBA00014908"/>
    </source>
</evidence>
<keyword evidence="6 17" id="KW-0813">Transport</keyword>
<evidence type="ECO:0000256" key="8">
    <source>
        <dbReference type="ARBA" id="ARBA00022562"/>
    </source>
</evidence>
<dbReference type="Pfam" id="PF00844">
    <property type="entry name" value="Gemini_coat"/>
    <property type="match status" value="1"/>
</dbReference>
<evidence type="ECO:0000256" key="10">
    <source>
        <dbReference type="ARBA" id="ARBA00022870"/>
    </source>
</evidence>
<comment type="subcellular location">
    <subcellularLocation>
        <location evidence="3 17">Host cell membrane</location>
        <topology evidence="3 17">Peripheral membrane protein</topology>
        <orientation evidence="3 17">Cytoplasmic side</orientation>
    </subcellularLocation>
    <subcellularLocation>
        <location evidence="2 17">Host cytoplasm</location>
    </subcellularLocation>
    <subcellularLocation>
        <location evidence="1 17">Host nucleus</location>
    </subcellularLocation>
</comment>
<feature type="transmembrane region" description="Helical" evidence="18">
    <location>
        <begin position="25"/>
        <end position="46"/>
    </location>
</feature>
<dbReference type="InterPro" id="IPR000263">
    <property type="entry name" value="GV_A/BR1_coat"/>
</dbReference>
<keyword evidence="18" id="KW-0812">Transmembrane</keyword>
<dbReference type="PRINTS" id="PR00223">
    <property type="entry name" value="GEMCOATARBR1"/>
</dbReference>
<evidence type="ECO:0000313" key="21">
    <source>
        <dbReference type="EMBL" id="AMY60434.1"/>
    </source>
</evidence>
<dbReference type="GO" id="GO:0046740">
    <property type="term" value="P:transport of virus in host, cell to cell"/>
    <property type="evidence" value="ECO:0007669"/>
    <property type="project" value="UniProtKB-KW"/>
</dbReference>
<sequence>MCCDLNQLNCILRTNLIDKLACVCYIYLFTYLLWNNTIVYALNMYFTRNRRGFSSTSRRSSNRYPFARRSHGVKRINGRRGPNIPNKTHDEGKMSAQCIHENQFGPEFVMAHNSAISTFITYPSIGKTVPSRSRSYIKLKRLRFKGTVKVERVIPNVNMDGTTPKIEGVFSMVIVVDRKPHLSSSGCLHTFDELFGARIHSHGNLAITASLRERFYIGHVFKRVMSVEKDSTMVDIEGTTTMSNRRFNIWANFRDLERDSCNGVYANISKNALLVYYCWMSDSVSKASTFVSFDMDYVG</sequence>
<dbReference type="GO" id="GO:0003697">
    <property type="term" value="F:single-stranded DNA binding"/>
    <property type="evidence" value="ECO:0007669"/>
    <property type="project" value="InterPro"/>
</dbReference>
<comment type="subunit">
    <text evidence="16 17">Binds to single-stranded and double-stranded viral DNA. Interacts with the host nuclear shuttle interacting (NSI) protein. This interaction may allow NSP to recruit NSI monomers to the viral genome and thus regulate nuclear export of viral genome by NSP.</text>
</comment>
<dbReference type="GO" id="GO:0020002">
    <property type="term" value="C:host cell plasma membrane"/>
    <property type="evidence" value="ECO:0007669"/>
    <property type="project" value="UniProtKB-SubCell"/>
</dbReference>
<keyword evidence="11 17" id="KW-0916">Viral movement protein</keyword>
<keyword evidence="14 17" id="KW-1035">Host cytoplasm</keyword>
<evidence type="ECO:0000256" key="3">
    <source>
        <dbReference type="ARBA" id="ARBA00004501"/>
    </source>
</evidence>
<dbReference type="GO" id="GO:0051027">
    <property type="term" value="P:DNA transport"/>
    <property type="evidence" value="ECO:0007669"/>
    <property type="project" value="InterPro"/>
</dbReference>
<keyword evidence="13 17" id="KW-0472">Membrane</keyword>
<proteinExistence type="inferred from homology"/>
<evidence type="ECO:0000256" key="14">
    <source>
        <dbReference type="ARBA" id="ARBA00023200"/>
    </source>
</evidence>
<evidence type="ECO:0000256" key="17">
    <source>
        <dbReference type="RuleBase" id="RU363026"/>
    </source>
</evidence>
<dbReference type="EMBL" id="KT779559">
    <property type="protein sequence ID" value="AMY60432.1"/>
    <property type="molecule type" value="Genomic_DNA"/>
</dbReference>
<accession>A0A165QC88</accession>
<evidence type="ECO:0000256" key="6">
    <source>
        <dbReference type="ARBA" id="ARBA00022448"/>
    </source>
</evidence>
<organism evidence="21">
    <name type="scientific">Macroptilium yellow spot virus</name>
    <dbReference type="NCBI Taxonomy" id="1129034"/>
    <lineage>
        <taxon>Viruses</taxon>
        <taxon>Monodnaviria</taxon>
        <taxon>Shotokuvirae</taxon>
        <taxon>Cressdnaviricota</taxon>
        <taxon>Repensiviricetes</taxon>
        <taxon>Geplafuvirales</taxon>
        <taxon>Geminiviridae</taxon>
        <taxon>Begomovirus</taxon>
        <taxon>Begomovirus macroptilimaculae</taxon>
    </lineage>
</organism>
<dbReference type="EMBL" id="KT779558">
    <property type="protein sequence ID" value="AMY60430.1"/>
    <property type="molecule type" value="Genomic_DNA"/>
</dbReference>
<dbReference type="GO" id="GO:0042025">
    <property type="term" value="C:host cell nucleus"/>
    <property type="evidence" value="ECO:0007669"/>
    <property type="project" value="UniProtKB-SubCell"/>
</dbReference>
<evidence type="ECO:0000256" key="18">
    <source>
        <dbReference type="SAM" id="Phobius"/>
    </source>
</evidence>
<protein>
    <recommendedName>
        <fullName evidence="5 17">Nuclear shuttle protein</fullName>
        <shortName evidence="17">NSP</shortName>
    </recommendedName>
</protein>